<dbReference type="EMBL" id="VYZN01000017">
    <property type="protein sequence ID" value="KAE9538175.1"/>
    <property type="molecule type" value="Genomic_DNA"/>
</dbReference>
<evidence type="ECO:0000313" key="4">
    <source>
        <dbReference type="Proteomes" id="UP000475862"/>
    </source>
</evidence>
<dbReference type="InterPro" id="IPR012337">
    <property type="entry name" value="RNaseH-like_sf"/>
</dbReference>
<dbReference type="OrthoDB" id="6598850at2759"/>
<comment type="caution">
    <text evidence="3">The sequence shown here is derived from an EMBL/GenBank/DDBJ whole genome shotgun (WGS) entry which is preliminary data.</text>
</comment>
<dbReference type="Pfam" id="PF14291">
    <property type="entry name" value="DUF4371"/>
    <property type="match status" value="1"/>
</dbReference>
<evidence type="ECO:0000313" key="3">
    <source>
        <dbReference type="EMBL" id="KAE9538175.1"/>
    </source>
</evidence>
<proteinExistence type="predicted"/>
<dbReference type="Proteomes" id="UP000475862">
    <property type="component" value="Unassembled WGS sequence"/>
</dbReference>
<evidence type="ECO:0000256" key="1">
    <source>
        <dbReference type="SAM" id="MobiDB-lite"/>
    </source>
</evidence>
<name>A0A6G0TT02_APHGL</name>
<dbReference type="PANTHER" id="PTHR45749:SF21">
    <property type="entry name" value="DUF4371 DOMAIN-CONTAINING PROTEIN"/>
    <property type="match status" value="1"/>
</dbReference>
<dbReference type="InterPro" id="IPR025398">
    <property type="entry name" value="DUF4371"/>
</dbReference>
<evidence type="ECO:0000259" key="2">
    <source>
        <dbReference type="Pfam" id="PF14291"/>
    </source>
</evidence>
<keyword evidence="4" id="KW-1185">Reference proteome</keyword>
<reference evidence="3 4" key="1">
    <citation type="submission" date="2019-08" db="EMBL/GenBank/DDBJ databases">
        <title>The genome of the soybean aphid Biotype 1, its phylome, world population structure and adaptation to the North American continent.</title>
        <authorList>
            <person name="Giordano R."/>
            <person name="Donthu R.K."/>
            <person name="Hernandez A.G."/>
            <person name="Wright C.L."/>
            <person name="Zimin A.V."/>
        </authorList>
    </citation>
    <scope>NUCLEOTIDE SEQUENCE [LARGE SCALE GENOMIC DNA]</scope>
    <source>
        <tissue evidence="3">Whole aphids</tissue>
    </source>
</reference>
<protein>
    <recommendedName>
        <fullName evidence="2">DUF4371 domain-containing protein</fullName>
    </recommendedName>
</protein>
<dbReference type="PANTHER" id="PTHR45749">
    <property type="match status" value="1"/>
</dbReference>
<gene>
    <name evidence="3" type="ORF">AGLY_006147</name>
</gene>
<feature type="region of interest" description="Disordered" evidence="1">
    <location>
        <begin position="1"/>
        <end position="20"/>
    </location>
</feature>
<organism evidence="3 4">
    <name type="scientific">Aphis glycines</name>
    <name type="common">Soybean aphid</name>
    <dbReference type="NCBI Taxonomy" id="307491"/>
    <lineage>
        <taxon>Eukaryota</taxon>
        <taxon>Metazoa</taxon>
        <taxon>Ecdysozoa</taxon>
        <taxon>Arthropoda</taxon>
        <taxon>Hexapoda</taxon>
        <taxon>Insecta</taxon>
        <taxon>Pterygota</taxon>
        <taxon>Neoptera</taxon>
        <taxon>Paraneoptera</taxon>
        <taxon>Hemiptera</taxon>
        <taxon>Sternorrhyncha</taxon>
        <taxon>Aphidomorpha</taxon>
        <taxon>Aphidoidea</taxon>
        <taxon>Aphididae</taxon>
        <taxon>Aphidini</taxon>
        <taxon>Aphis</taxon>
        <taxon>Aphis</taxon>
    </lineage>
</organism>
<accession>A0A6G0TT02</accession>
<dbReference type="SUPFAM" id="SSF53098">
    <property type="entry name" value="Ribonuclease H-like"/>
    <property type="match status" value="1"/>
</dbReference>
<feature type="domain" description="DUF4371" evidence="2">
    <location>
        <begin position="243"/>
        <end position="443"/>
    </location>
</feature>
<sequence length="481" mass="54074">MSSSATSEKQKGGAEKRRKNNKILLLNSSDKCLKINEMFLKSKCANNISLTSTNKVSENVLFGNVKETSKTLDLLDPLPVGSSQNETLKTIPELEVNSSCLSKHLSTAVEDILLCKVDDDLFKKPTVLDMEHFLKSHSQLPKINLSTPFNVQKTFYRSDGVQRMWLTYNSNSKQLFCYLCLSFSNEINSFTTGMSSWKYVYQRINEHESSKMHNHCVEAYLLFTQNCDINTLLFSVQKDKRNEEVAKNREVFKRIIDCVLFIGKRGLNYRGNKFEAAYSLNSLHDHGNFLELLLLLSNYDPVIKDHLDTVTQKSIKANKAGSKGRGNSLTFISKTTVDYVISAICTLIKKSISTDVNKAQMYSVMLDTAQDITAKDQCAIVIRYVDNPSVHERLISLVNCTDTMGQGMCQLLQNVLKSNEINVINYVANATDGAANMQGEYNGFNAWLNKTAPNQVHVWCYSYILNLVMSDASKSPIPAAT</sequence>
<dbReference type="AlphaFoldDB" id="A0A6G0TT02"/>